<dbReference type="Proteomes" id="UP000178583">
    <property type="component" value="Unassembled WGS sequence"/>
</dbReference>
<evidence type="ECO:0000313" key="6">
    <source>
        <dbReference type="EMBL" id="OGD62328.1"/>
    </source>
</evidence>
<dbReference type="SUPFAM" id="SSF49265">
    <property type="entry name" value="Fibronectin type III"/>
    <property type="match status" value="1"/>
</dbReference>
<keyword evidence="3" id="KW-1133">Transmembrane helix</keyword>
<comment type="caution">
    <text evidence="6">The sequence shown here is derived from an EMBL/GenBank/DDBJ whole genome shotgun (WGS) entry which is preliminary data.</text>
</comment>
<dbReference type="EMBL" id="MEZY01000051">
    <property type="protein sequence ID" value="OGD62328.1"/>
    <property type="molecule type" value="Genomic_DNA"/>
</dbReference>
<feature type="chain" id="PRO_5009518287" description="Fibronectin type-III domain-containing protein" evidence="4">
    <location>
        <begin position="23"/>
        <end position="439"/>
    </location>
</feature>
<evidence type="ECO:0000256" key="2">
    <source>
        <dbReference type="SAM" id="MobiDB-lite"/>
    </source>
</evidence>
<evidence type="ECO:0000259" key="5">
    <source>
        <dbReference type="PROSITE" id="PS50853"/>
    </source>
</evidence>
<dbReference type="CDD" id="cd00063">
    <property type="entry name" value="FN3"/>
    <property type="match status" value="2"/>
</dbReference>
<feature type="domain" description="Fibronectin type-III" evidence="5">
    <location>
        <begin position="213"/>
        <end position="307"/>
    </location>
</feature>
<reference evidence="6 7" key="1">
    <citation type="journal article" date="2016" name="Nat. Commun.">
        <title>Thousands of microbial genomes shed light on interconnected biogeochemical processes in an aquifer system.</title>
        <authorList>
            <person name="Anantharaman K."/>
            <person name="Brown C.T."/>
            <person name="Hug L.A."/>
            <person name="Sharon I."/>
            <person name="Castelle C.J."/>
            <person name="Probst A.J."/>
            <person name="Thomas B.C."/>
            <person name="Singh A."/>
            <person name="Wilkins M.J."/>
            <person name="Karaoz U."/>
            <person name="Brodie E.L."/>
            <person name="Williams K.H."/>
            <person name="Hubbard S.S."/>
            <person name="Banfield J.F."/>
        </authorList>
    </citation>
    <scope>NUCLEOTIDE SEQUENCE [LARGE SCALE GENOMIC DNA]</scope>
</reference>
<keyword evidence="3" id="KW-0812">Transmembrane</keyword>
<protein>
    <recommendedName>
        <fullName evidence="5">Fibronectin type-III domain-containing protein</fullName>
    </recommendedName>
</protein>
<dbReference type="STRING" id="1797472.A2215_03795"/>
<dbReference type="AlphaFoldDB" id="A0A1F5E4P1"/>
<dbReference type="Gene3D" id="2.60.40.10">
    <property type="entry name" value="Immunoglobulins"/>
    <property type="match status" value="2"/>
</dbReference>
<feature type="compositionally biased region" description="Low complexity" evidence="2">
    <location>
        <begin position="175"/>
        <end position="194"/>
    </location>
</feature>
<dbReference type="InterPro" id="IPR013783">
    <property type="entry name" value="Ig-like_fold"/>
</dbReference>
<dbReference type="PANTHER" id="PTHR46708">
    <property type="entry name" value="TENASCIN"/>
    <property type="match status" value="1"/>
</dbReference>
<keyword evidence="4" id="KW-0732">Signal</keyword>
<dbReference type="PROSITE" id="PS50853">
    <property type="entry name" value="FN3"/>
    <property type="match status" value="2"/>
</dbReference>
<feature type="transmembrane region" description="Helical" evidence="3">
    <location>
        <begin position="410"/>
        <end position="430"/>
    </location>
</feature>
<gene>
    <name evidence="6" type="ORF">A2215_03795</name>
</gene>
<keyword evidence="3" id="KW-0472">Membrane</keyword>
<dbReference type="InterPro" id="IPR003961">
    <property type="entry name" value="FN3_dom"/>
</dbReference>
<dbReference type="PANTHER" id="PTHR46708:SF2">
    <property type="entry name" value="FIBRONECTIN TYPE-III DOMAIN-CONTAINING PROTEIN"/>
    <property type="match status" value="1"/>
</dbReference>
<feature type="region of interest" description="Disordered" evidence="2">
    <location>
        <begin position="175"/>
        <end position="209"/>
    </location>
</feature>
<organism evidence="6 7">
    <name type="scientific">Candidatus Berkelbacteria bacterium RIFOXYA2_FULL_43_10</name>
    <dbReference type="NCBI Taxonomy" id="1797472"/>
    <lineage>
        <taxon>Bacteria</taxon>
        <taxon>Candidatus Berkelbacteria</taxon>
    </lineage>
</organism>
<evidence type="ECO:0000256" key="1">
    <source>
        <dbReference type="ARBA" id="ARBA00022737"/>
    </source>
</evidence>
<evidence type="ECO:0000256" key="3">
    <source>
        <dbReference type="SAM" id="Phobius"/>
    </source>
</evidence>
<keyword evidence="1" id="KW-0677">Repeat</keyword>
<sequence length="439" mass="47399">MKKRGLIYLCAMSFLVGTFMLAVQSTSAVTSEVDQQHTAGAGSVAIFSGFGRFAQSFKPTKTKLDKVQIELANVPGGATLSVAIRRKDWTTWIEGNVATVPNQAIVNGWNTFDFEDITLLVTDTDSYGIWVTCPDADTQWKYKAGPSEYDRGFAIWQSNDMVDWDYNFKSWGYEPASGDDSTPDGDSTPATTTDNIAATGEAPASATSASIAKPTNLTATYFDQADSKGVKLAWTASKTSDIDGYKVFRSDKEKSGYGKIGEVKKNVVEYLDENVVAATAYYYQVRAIKGSEQSASSNTASVTTPADIGPAKPINFRATDVTPNSITLAWDANLEENFTGYKITLLSDGEEVKSADLDKSLTAHRFEDLDSATIYEMRLIAKDSNDKVSAKATVFQSTNAPAAGNVPTTLTLMLGGALVILIGALSFLIVERKKKMAIT</sequence>
<evidence type="ECO:0000256" key="4">
    <source>
        <dbReference type="SAM" id="SignalP"/>
    </source>
</evidence>
<feature type="signal peptide" evidence="4">
    <location>
        <begin position="1"/>
        <end position="22"/>
    </location>
</feature>
<dbReference type="InterPro" id="IPR050991">
    <property type="entry name" value="ECM_Regulatory_Proteins"/>
</dbReference>
<dbReference type="InterPro" id="IPR036116">
    <property type="entry name" value="FN3_sf"/>
</dbReference>
<accession>A0A1F5E4P1</accession>
<feature type="domain" description="Fibronectin type-III" evidence="5">
    <location>
        <begin position="312"/>
        <end position="402"/>
    </location>
</feature>
<proteinExistence type="predicted"/>
<name>A0A1F5E4P1_9BACT</name>
<dbReference type="Pfam" id="PF00041">
    <property type="entry name" value="fn3"/>
    <property type="match status" value="2"/>
</dbReference>
<dbReference type="SMART" id="SM00060">
    <property type="entry name" value="FN3"/>
    <property type="match status" value="2"/>
</dbReference>
<evidence type="ECO:0000313" key="7">
    <source>
        <dbReference type="Proteomes" id="UP000178583"/>
    </source>
</evidence>